<protein>
    <recommendedName>
        <fullName evidence="4">Phospholipase D</fullName>
    </recommendedName>
</protein>
<keyword evidence="3" id="KW-1185">Reference proteome</keyword>
<evidence type="ECO:0000256" key="1">
    <source>
        <dbReference type="SAM" id="SignalP"/>
    </source>
</evidence>
<dbReference type="Gene3D" id="3.20.20.190">
    <property type="entry name" value="Phosphatidylinositol (PI) phosphodiesterase"/>
    <property type="match status" value="1"/>
</dbReference>
<feature type="chain" id="PRO_5024925052" description="Phospholipase D" evidence="1">
    <location>
        <begin position="23"/>
        <end position="289"/>
    </location>
</feature>
<dbReference type="SUPFAM" id="SSF51695">
    <property type="entry name" value="PLC-like phosphodiesterases"/>
    <property type="match status" value="1"/>
</dbReference>
<dbReference type="InterPro" id="IPR017946">
    <property type="entry name" value="PLC-like_Pdiesterase_TIM-brl"/>
</dbReference>
<name>A0A5N6U473_ASPAV</name>
<dbReference type="AlphaFoldDB" id="A0A5N6U473"/>
<evidence type="ECO:0000313" key="3">
    <source>
        <dbReference type="Proteomes" id="UP000325780"/>
    </source>
</evidence>
<evidence type="ECO:0008006" key="4">
    <source>
        <dbReference type="Google" id="ProtNLM"/>
    </source>
</evidence>
<organism evidence="2 3">
    <name type="scientific">Aspergillus avenaceus</name>
    <dbReference type="NCBI Taxonomy" id="36643"/>
    <lineage>
        <taxon>Eukaryota</taxon>
        <taxon>Fungi</taxon>
        <taxon>Dikarya</taxon>
        <taxon>Ascomycota</taxon>
        <taxon>Pezizomycotina</taxon>
        <taxon>Eurotiomycetes</taxon>
        <taxon>Eurotiomycetidae</taxon>
        <taxon>Eurotiales</taxon>
        <taxon>Aspergillaceae</taxon>
        <taxon>Aspergillus</taxon>
        <taxon>Aspergillus subgen. Circumdati</taxon>
    </lineage>
</organism>
<evidence type="ECO:0000313" key="2">
    <source>
        <dbReference type="EMBL" id="KAE8153388.1"/>
    </source>
</evidence>
<feature type="signal peptide" evidence="1">
    <location>
        <begin position="1"/>
        <end position="22"/>
    </location>
</feature>
<dbReference type="EMBL" id="ML742040">
    <property type="protein sequence ID" value="KAE8153388.1"/>
    <property type="molecule type" value="Genomic_DNA"/>
</dbReference>
<reference evidence="2 3" key="1">
    <citation type="submission" date="2019-04" db="EMBL/GenBank/DDBJ databases">
        <title>Friends and foes A comparative genomics study of 23 Aspergillus species from section Flavi.</title>
        <authorList>
            <consortium name="DOE Joint Genome Institute"/>
            <person name="Kjaerbolling I."/>
            <person name="Vesth T."/>
            <person name="Frisvad J.C."/>
            <person name="Nybo J.L."/>
            <person name="Theobald S."/>
            <person name="Kildgaard S."/>
            <person name="Isbrandt T."/>
            <person name="Kuo A."/>
            <person name="Sato A."/>
            <person name="Lyhne E.K."/>
            <person name="Kogle M.E."/>
            <person name="Wiebenga A."/>
            <person name="Kun R.S."/>
            <person name="Lubbers R.J."/>
            <person name="Makela M.R."/>
            <person name="Barry K."/>
            <person name="Chovatia M."/>
            <person name="Clum A."/>
            <person name="Daum C."/>
            <person name="Haridas S."/>
            <person name="He G."/>
            <person name="LaButti K."/>
            <person name="Lipzen A."/>
            <person name="Mondo S."/>
            <person name="Riley R."/>
            <person name="Salamov A."/>
            <person name="Simmons B.A."/>
            <person name="Magnuson J.K."/>
            <person name="Henrissat B."/>
            <person name="Mortensen U.H."/>
            <person name="Larsen T.O."/>
            <person name="Devries R.P."/>
            <person name="Grigoriev I.V."/>
            <person name="Machida M."/>
            <person name="Baker S.E."/>
            <person name="Andersen M.R."/>
        </authorList>
    </citation>
    <scope>NUCLEOTIDE SEQUENCE [LARGE SCALE GENOMIC DNA]</scope>
    <source>
        <strain evidence="2 3">IBT 18842</strain>
    </source>
</reference>
<dbReference type="Proteomes" id="UP000325780">
    <property type="component" value="Unassembled WGS sequence"/>
</dbReference>
<sequence>MPSPSAIIRALCAICLLSQAIAISTQRPIFAIAHKVLRKEGVLAASAHGANALEVDLTAWYHEWWADHDGKPFSAGASARDLFHSIAEQRLSNTLNISFIWLDIKNPDFCAEGKACSIEGLRDLARETLEPAGIRVLYGFFQTAASRGYKVIRDTLNANEAIALSGETTEILYLYNATGGGVSARQRVMDFGDVWLSQGVDVYPQLRYGSWMRDQGALGKVFSWTSSERDTGMVRYLLREAGVDGFIYGYPMDEYRDADAPRAALKDIVEIVEAHPDTHRMATGDDVPW</sequence>
<accession>A0A5N6U473</accession>
<dbReference type="GO" id="GO:0006629">
    <property type="term" value="P:lipid metabolic process"/>
    <property type="evidence" value="ECO:0007669"/>
    <property type="project" value="InterPro"/>
</dbReference>
<dbReference type="OrthoDB" id="4907280at2759"/>
<proteinExistence type="predicted"/>
<keyword evidence="1" id="KW-0732">Signal</keyword>
<dbReference type="GO" id="GO:0008081">
    <property type="term" value="F:phosphoric diester hydrolase activity"/>
    <property type="evidence" value="ECO:0007669"/>
    <property type="project" value="InterPro"/>
</dbReference>
<gene>
    <name evidence="2" type="ORF">BDV25DRAFT_169051</name>
</gene>